<dbReference type="EMBL" id="CAXDID020000589">
    <property type="protein sequence ID" value="CAL6104881.1"/>
    <property type="molecule type" value="Genomic_DNA"/>
</dbReference>
<name>A0AA86NG31_9EUKA</name>
<keyword evidence="1" id="KW-1133">Transmembrane helix</keyword>
<evidence type="ECO:0000313" key="2">
    <source>
        <dbReference type="EMBL" id="CAI9918524.1"/>
    </source>
</evidence>
<organism evidence="2">
    <name type="scientific">Hexamita inflata</name>
    <dbReference type="NCBI Taxonomy" id="28002"/>
    <lineage>
        <taxon>Eukaryota</taxon>
        <taxon>Metamonada</taxon>
        <taxon>Diplomonadida</taxon>
        <taxon>Hexamitidae</taxon>
        <taxon>Hexamitinae</taxon>
        <taxon>Hexamita</taxon>
    </lineage>
</organism>
<evidence type="ECO:0000313" key="5">
    <source>
        <dbReference type="EMBL" id="CAL6004595.1"/>
    </source>
</evidence>
<dbReference type="EMBL" id="CATOUU010000424">
    <property type="protein sequence ID" value="CAI9929031.1"/>
    <property type="molecule type" value="Genomic_DNA"/>
</dbReference>
<proteinExistence type="predicted"/>
<evidence type="ECO:0000256" key="1">
    <source>
        <dbReference type="SAM" id="Phobius"/>
    </source>
</evidence>
<evidence type="ECO:0000313" key="6">
    <source>
        <dbReference type="EMBL" id="CAL6096120.1"/>
    </source>
</evidence>
<sequence length="101" mass="11451">MQLLPVPKVKKFILCCCGLLNMILPGVGLMVASCIENNPNTFMTQFWMGLMQLMLASLIIGFIWSIVNGILMIYHALKCKKEKEEHVEAKQLRLVGRGRIM</sequence>
<gene>
    <name evidence="3" type="ORF">HINF_LOCUS16676</name>
    <name evidence="5" type="ORF">HINF_LOCUS18960</name>
    <name evidence="4" type="ORF">HINF_LOCUS45453</name>
    <name evidence="2" type="ORF">HINF_LOCUS6169</name>
    <name evidence="6" type="ORF">HINF_LOCUS68278</name>
    <name evidence="7" type="ORF">HINF_LOCUS72995</name>
</gene>
<dbReference type="EMBL" id="CAXDID020000482">
    <property type="protein sequence ID" value="CAL6096120.1"/>
    <property type="molecule type" value="Genomic_DNA"/>
</dbReference>
<feature type="transmembrane region" description="Helical" evidence="1">
    <location>
        <begin position="12"/>
        <end position="33"/>
    </location>
</feature>
<dbReference type="EMBL" id="CAXDID020000049">
    <property type="protein sequence ID" value="CAL6004595.1"/>
    <property type="molecule type" value="Genomic_DNA"/>
</dbReference>
<dbReference type="AlphaFoldDB" id="A0AA86NG31"/>
<keyword evidence="1 2" id="KW-0812">Transmembrane</keyword>
<feature type="transmembrane region" description="Helical" evidence="1">
    <location>
        <begin position="53"/>
        <end position="74"/>
    </location>
</feature>
<dbReference type="EMBL" id="CATOUU010000894">
    <property type="protein sequence ID" value="CAI9957808.1"/>
    <property type="molecule type" value="Genomic_DNA"/>
</dbReference>
<evidence type="ECO:0000313" key="3">
    <source>
        <dbReference type="EMBL" id="CAI9929031.1"/>
    </source>
</evidence>
<accession>A0AA86NG31</accession>
<evidence type="ECO:0000313" key="4">
    <source>
        <dbReference type="EMBL" id="CAI9957808.1"/>
    </source>
</evidence>
<reference evidence="5 8" key="2">
    <citation type="submission" date="2024-07" db="EMBL/GenBank/DDBJ databases">
        <authorList>
            <person name="Akdeniz Z."/>
        </authorList>
    </citation>
    <scope>NUCLEOTIDE SEQUENCE [LARGE SCALE GENOMIC DNA]</scope>
</reference>
<dbReference type="EMBL" id="CATOUU010000159">
    <property type="protein sequence ID" value="CAI9918524.1"/>
    <property type="molecule type" value="Genomic_DNA"/>
</dbReference>
<reference evidence="2" key="1">
    <citation type="submission" date="2023-06" db="EMBL/GenBank/DDBJ databases">
        <authorList>
            <person name="Kurt Z."/>
        </authorList>
    </citation>
    <scope>NUCLEOTIDE SEQUENCE</scope>
</reference>
<evidence type="ECO:0000313" key="7">
    <source>
        <dbReference type="EMBL" id="CAL6104881.1"/>
    </source>
</evidence>
<comment type="caution">
    <text evidence="2">The sequence shown here is derived from an EMBL/GenBank/DDBJ whole genome shotgun (WGS) entry which is preliminary data.</text>
</comment>
<dbReference type="Proteomes" id="UP001642409">
    <property type="component" value="Unassembled WGS sequence"/>
</dbReference>
<protein>
    <submittedName>
        <fullName evidence="2">Transmembrane domain-containing protein</fullName>
    </submittedName>
    <submittedName>
        <fullName evidence="5">Transmembrane_domain-containing protein</fullName>
    </submittedName>
</protein>
<keyword evidence="1" id="KW-0472">Membrane</keyword>
<keyword evidence="8" id="KW-1185">Reference proteome</keyword>
<evidence type="ECO:0000313" key="8">
    <source>
        <dbReference type="Proteomes" id="UP001642409"/>
    </source>
</evidence>